<accession>A0A660E3J3</accession>
<protein>
    <submittedName>
        <fullName evidence="2">Uncharacterized protein</fullName>
    </submittedName>
</protein>
<organism evidence="2 3">
    <name type="scientific">Lactiplantibacillus mudanjiangensis</name>
    <dbReference type="NCBI Taxonomy" id="1296538"/>
    <lineage>
        <taxon>Bacteria</taxon>
        <taxon>Bacillati</taxon>
        <taxon>Bacillota</taxon>
        <taxon>Bacilli</taxon>
        <taxon>Lactobacillales</taxon>
        <taxon>Lactobacillaceae</taxon>
        <taxon>Lactiplantibacillus</taxon>
    </lineage>
</organism>
<dbReference type="RefSeq" id="WP_130845534.1">
    <property type="nucleotide sequence ID" value="NZ_BJDY01000005.1"/>
</dbReference>
<keyword evidence="1" id="KW-1133">Transmembrane helix</keyword>
<keyword evidence="1" id="KW-0812">Transmembrane</keyword>
<feature type="transmembrane region" description="Helical" evidence="1">
    <location>
        <begin position="21"/>
        <end position="44"/>
    </location>
</feature>
<dbReference type="EMBL" id="UYIG01000024">
    <property type="protein sequence ID" value="VDG27515.1"/>
    <property type="molecule type" value="Genomic_DNA"/>
</dbReference>
<reference evidence="2 3" key="1">
    <citation type="submission" date="2018-11" db="EMBL/GenBank/DDBJ databases">
        <authorList>
            <person name="Wuyts S."/>
        </authorList>
    </citation>
    <scope>NUCLEOTIDE SEQUENCE [LARGE SCALE GENOMIC DNA]</scope>
    <source>
        <strain evidence="2">Lactobacillus mudanjiangensis AMBF249</strain>
    </source>
</reference>
<feature type="transmembrane region" description="Helical" evidence="1">
    <location>
        <begin position="64"/>
        <end position="85"/>
    </location>
</feature>
<dbReference type="Proteomes" id="UP000289996">
    <property type="component" value="Unassembled WGS sequence"/>
</dbReference>
<name>A0A660E3J3_9LACO</name>
<evidence type="ECO:0000256" key="1">
    <source>
        <dbReference type="SAM" id="Phobius"/>
    </source>
</evidence>
<gene>
    <name evidence="2" type="ORF">MUDAN_MDHGFNIF_02376</name>
</gene>
<dbReference type="AlphaFoldDB" id="A0A660E3J3"/>
<keyword evidence="1" id="KW-0472">Membrane</keyword>
<sequence>MRDNEKFVIRKQTSAHRTGGRILLIAAMWLFVIFVVVVNLAFIFHVYSDTLVSFYLLMNLDYQLYGIVVGIIVLVSLIVWGYAAWRLRKLRGKQA</sequence>
<evidence type="ECO:0000313" key="2">
    <source>
        <dbReference type="EMBL" id="VDG27515.1"/>
    </source>
</evidence>
<keyword evidence="3" id="KW-1185">Reference proteome</keyword>
<dbReference type="OrthoDB" id="2298056at2"/>
<evidence type="ECO:0000313" key="3">
    <source>
        <dbReference type="Proteomes" id="UP000289996"/>
    </source>
</evidence>
<proteinExistence type="predicted"/>